<evidence type="ECO:0000313" key="2">
    <source>
        <dbReference type="Proteomes" id="UP000237105"/>
    </source>
</evidence>
<gene>
    <name evidence="1" type="ORF">PanWU01x14_089390</name>
</gene>
<dbReference type="AlphaFoldDB" id="A0A2P5D7I2"/>
<organism evidence="1 2">
    <name type="scientific">Parasponia andersonii</name>
    <name type="common">Sponia andersonii</name>
    <dbReference type="NCBI Taxonomy" id="3476"/>
    <lineage>
        <taxon>Eukaryota</taxon>
        <taxon>Viridiplantae</taxon>
        <taxon>Streptophyta</taxon>
        <taxon>Embryophyta</taxon>
        <taxon>Tracheophyta</taxon>
        <taxon>Spermatophyta</taxon>
        <taxon>Magnoliopsida</taxon>
        <taxon>eudicotyledons</taxon>
        <taxon>Gunneridae</taxon>
        <taxon>Pentapetalae</taxon>
        <taxon>rosids</taxon>
        <taxon>fabids</taxon>
        <taxon>Rosales</taxon>
        <taxon>Cannabaceae</taxon>
        <taxon>Parasponia</taxon>
    </lineage>
</organism>
<dbReference type="Proteomes" id="UP000237105">
    <property type="component" value="Unassembled WGS sequence"/>
</dbReference>
<sequence length="59" mass="6359">MGSATVGGPFSVVAWYALFAYANKTLGLSLWADPFPVAEDLTYFGIKTSNNMSVHMVLT</sequence>
<feature type="non-terminal residue" evidence="1">
    <location>
        <position position="59"/>
    </location>
</feature>
<dbReference type="EMBL" id="JXTB01000057">
    <property type="protein sequence ID" value="PON69216.1"/>
    <property type="molecule type" value="Genomic_DNA"/>
</dbReference>
<evidence type="ECO:0000313" key="1">
    <source>
        <dbReference type="EMBL" id="PON69216.1"/>
    </source>
</evidence>
<reference evidence="2" key="1">
    <citation type="submission" date="2016-06" db="EMBL/GenBank/DDBJ databases">
        <title>Parallel loss of symbiosis genes in relatives of nitrogen-fixing non-legume Parasponia.</title>
        <authorList>
            <person name="Van Velzen R."/>
            <person name="Holmer R."/>
            <person name="Bu F."/>
            <person name="Rutten L."/>
            <person name="Van Zeijl A."/>
            <person name="Liu W."/>
            <person name="Santuari L."/>
            <person name="Cao Q."/>
            <person name="Sharma T."/>
            <person name="Shen D."/>
            <person name="Roswanjaya Y."/>
            <person name="Wardhani T."/>
            <person name="Kalhor M.S."/>
            <person name="Jansen J."/>
            <person name="Van den Hoogen J."/>
            <person name="Gungor B."/>
            <person name="Hartog M."/>
            <person name="Hontelez J."/>
            <person name="Verver J."/>
            <person name="Yang W.-C."/>
            <person name="Schijlen E."/>
            <person name="Repin R."/>
            <person name="Schilthuizen M."/>
            <person name="Schranz E."/>
            <person name="Heidstra R."/>
            <person name="Miyata K."/>
            <person name="Fedorova E."/>
            <person name="Kohlen W."/>
            <person name="Bisseling T."/>
            <person name="Smit S."/>
            <person name="Geurts R."/>
        </authorList>
    </citation>
    <scope>NUCLEOTIDE SEQUENCE [LARGE SCALE GENOMIC DNA]</scope>
    <source>
        <strain evidence="2">cv. WU1-14</strain>
    </source>
</reference>
<keyword evidence="2" id="KW-1185">Reference proteome</keyword>
<comment type="caution">
    <text evidence="1">The sequence shown here is derived from an EMBL/GenBank/DDBJ whole genome shotgun (WGS) entry which is preliminary data.</text>
</comment>
<name>A0A2P5D7I2_PARAD</name>
<accession>A0A2P5D7I2</accession>
<proteinExistence type="predicted"/>
<protein>
    <submittedName>
        <fullName evidence="1">Uncharacterized protein</fullName>
    </submittedName>
</protein>